<dbReference type="OrthoDB" id="9799894at2"/>
<evidence type="ECO:0000313" key="1">
    <source>
        <dbReference type="EMBL" id="GAN55204.1"/>
    </source>
</evidence>
<dbReference type="AlphaFoldDB" id="A0A0D6MNE0"/>
<dbReference type="EMBL" id="BALE01000040">
    <property type="protein sequence ID" value="GAN55204.1"/>
    <property type="molecule type" value="Genomic_DNA"/>
</dbReference>
<name>A0A0D6MNE0_9PROT</name>
<dbReference type="Proteomes" id="UP000032679">
    <property type="component" value="Unassembled WGS sequence"/>
</dbReference>
<evidence type="ECO:0000313" key="2">
    <source>
        <dbReference type="Proteomes" id="UP000032679"/>
    </source>
</evidence>
<organism evidence="1 2">
    <name type="scientific">Tanticharoenia sakaeratensis NBRC 103193</name>
    <dbReference type="NCBI Taxonomy" id="1231623"/>
    <lineage>
        <taxon>Bacteria</taxon>
        <taxon>Pseudomonadati</taxon>
        <taxon>Pseudomonadota</taxon>
        <taxon>Alphaproteobacteria</taxon>
        <taxon>Acetobacterales</taxon>
        <taxon>Acetobacteraceae</taxon>
        <taxon>Tanticharoenia</taxon>
    </lineage>
</organism>
<proteinExistence type="predicted"/>
<keyword evidence="2" id="KW-1185">Reference proteome</keyword>
<dbReference type="InterPro" id="IPR009562">
    <property type="entry name" value="DUF1178"/>
</dbReference>
<dbReference type="RefSeq" id="WP_048850155.1">
    <property type="nucleotide sequence ID" value="NZ_BALE01000040.1"/>
</dbReference>
<sequence length="138" mass="14865">MIRYDLVCTAGHGFEGWFQNSNAFADQAARHLIACPDCGGTEVHQALATPAVRAGGRNEAPVPQLPDAMVAALQRMRATIERTCENVGTQFADEAIRIERGEAPARGIYGEATAADRDRLEDAGVEVMAVPWVRRADG</sequence>
<protein>
    <recommendedName>
        <fullName evidence="3">DUF1178 family protein</fullName>
    </recommendedName>
</protein>
<dbReference type="STRING" id="1231623.Tasa_040_026"/>
<dbReference type="Pfam" id="PF06676">
    <property type="entry name" value="DUF1178"/>
    <property type="match status" value="1"/>
</dbReference>
<comment type="caution">
    <text evidence="1">The sequence shown here is derived from an EMBL/GenBank/DDBJ whole genome shotgun (WGS) entry which is preliminary data.</text>
</comment>
<reference evidence="1 2" key="1">
    <citation type="submission" date="2012-10" db="EMBL/GenBank/DDBJ databases">
        <title>Genome sequencing of Tanticharoenia sakaeratensis NBRC 103193.</title>
        <authorList>
            <person name="Azuma Y."/>
            <person name="Hadano H."/>
            <person name="Hirakawa H."/>
            <person name="Matsushita K."/>
        </authorList>
    </citation>
    <scope>NUCLEOTIDE SEQUENCE [LARGE SCALE GENOMIC DNA]</scope>
    <source>
        <strain evidence="1 2">NBRC 103193</strain>
    </source>
</reference>
<evidence type="ECO:0008006" key="3">
    <source>
        <dbReference type="Google" id="ProtNLM"/>
    </source>
</evidence>
<gene>
    <name evidence="1" type="ORF">Tasa_040_026</name>
</gene>
<accession>A0A0D6MNE0</accession>
<dbReference type="PIRSF" id="PIRSF032131">
    <property type="entry name" value="UCP032131"/>
    <property type="match status" value="1"/>
</dbReference>